<dbReference type="AlphaFoldDB" id="A0AAE1D8J5"/>
<dbReference type="EMBL" id="JAWDGP010004927">
    <property type="protein sequence ID" value="KAK3761237.1"/>
    <property type="molecule type" value="Genomic_DNA"/>
</dbReference>
<evidence type="ECO:0000256" key="1">
    <source>
        <dbReference type="SAM" id="MobiDB-lite"/>
    </source>
</evidence>
<accession>A0AAE1D8J5</accession>
<feature type="compositionally biased region" description="Polar residues" evidence="1">
    <location>
        <begin position="271"/>
        <end position="283"/>
    </location>
</feature>
<feature type="compositionally biased region" description="Polar residues" evidence="1">
    <location>
        <begin position="299"/>
        <end position="329"/>
    </location>
</feature>
<dbReference type="Proteomes" id="UP001283361">
    <property type="component" value="Unassembled WGS sequence"/>
</dbReference>
<reference evidence="2" key="1">
    <citation type="journal article" date="2023" name="G3 (Bethesda)">
        <title>A reference genome for the long-term kleptoplast-retaining sea slug Elysia crispata morphotype clarki.</title>
        <authorList>
            <person name="Eastman K.E."/>
            <person name="Pendleton A.L."/>
            <person name="Shaikh M.A."/>
            <person name="Suttiyut T."/>
            <person name="Ogas R."/>
            <person name="Tomko P."/>
            <person name="Gavelis G."/>
            <person name="Widhalm J.R."/>
            <person name="Wisecaver J.H."/>
        </authorList>
    </citation>
    <scope>NUCLEOTIDE SEQUENCE</scope>
    <source>
        <strain evidence="2">ECLA1</strain>
    </source>
</reference>
<gene>
    <name evidence="2" type="ORF">RRG08_022637</name>
</gene>
<evidence type="ECO:0000313" key="2">
    <source>
        <dbReference type="EMBL" id="KAK3761237.1"/>
    </source>
</evidence>
<feature type="region of interest" description="Disordered" evidence="1">
    <location>
        <begin position="271"/>
        <end position="329"/>
    </location>
</feature>
<evidence type="ECO:0000313" key="3">
    <source>
        <dbReference type="Proteomes" id="UP001283361"/>
    </source>
</evidence>
<proteinExistence type="predicted"/>
<sequence>MVCLMSDHSMGDVFALQKIQWKSQKVKSASISDDSIFMRQKASGHMTSTGNVFREIVSARASLYESKYKFPMDALIDLSSCVDIFSVMQPGSSSMRVYISFPRALYLHGVFAKGKTIRESRRALSRQVNTPSVRRDGCCSGIARPEISLKVAEQALGCRLISGKDSQREERPVEVGLAVYTCLAIAQVLYVSRLEKSKTGPLSALTHEQTSPNCSPLTLLPLLPSFSTVAGRVQHRCHFVPAGSRHHIGVAHGGGESREGTEQSRISLNHNATSAGSNNQPASQRMDLPQAQTRRRLNRSLTTPAPNLTACNGSHNEKSNPNIFMDSFS</sequence>
<name>A0AAE1D8J5_9GAST</name>
<comment type="caution">
    <text evidence="2">The sequence shown here is derived from an EMBL/GenBank/DDBJ whole genome shotgun (WGS) entry which is preliminary data.</text>
</comment>
<organism evidence="2 3">
    <name type="scientific">Elysia crispata</name>
    <name type="common">lettuce slug</name>
    <dbReference type="NCBI Taxonomy" id="231223"/>
    <lineage>
        <taxon>Eukaryota</taxon>
        <taxon>Metazoa</taxon>
        <taxon>Spiralia</taxon>
        <taxon>Lophotrochozoa</taxon>
        <taxon>Mollusca</taxon>
        <taxon>Gastropoda</taxon>
        <taxon>Heterobranchia</taxon>
        <taxon>Euthyneura</taxon>
        <taxon>Panpulmonata</taxon>
        <taxon>Sacoglossa</taxon>
        <taxon>Placobranchoidea</taxon>
        <taxon>Plakobranchidae</taxon>
        <taxon>Elysia</taxon>
    </lineage>
</organism>
<keyword evidence="3" id="KW-1185">Reference proteome</keyword>
<protein>
    <submittedName>
        <fullName evidence="2">Uncharacterized protein</fullName>
    </submittedName>
</protein>